<reference evidence="1 2" key="1">
    <citation type="submission" date="2014-05" db="EMBL/GenBank/DDBJ databases">
        <title>Draft Genome Sequence of Nitratireductor basaltis Strain UMTGB225, A Marine Bacterium Isolated from Green Barrel Tunicate.</title>
        <authorList>
            <person name="Gan H.Y."/>
        </authorList>
    </citation>
    <scope>NUCLEOTIDE SEQUENCE [LARGE SCALE GENOMIC DNA]</scope>
    <source>
        <strain evidence="1 2">UMTGB225</strain>
    </source>
</reference>
<sequence>MNRIPHEQMAFRLQRMIWSKETWLRDHGTKRPRHEVEDQEANLAALKQASADYEHAAKRDKDKAA</sequence>
<protein>
    <submittedName>
        <fullName evidence="1">Uncharacterized protein</fullName>
    </submittedName>
</protein>
<comment type="caution">
    <text evidence="1">The sequence shown here is derived from an EMBL/GenBank/DDBJ whole genome shotgun (WGS) entry which is preliminary data.</text>
</comment>
<keyword evidence="2" id="KW-1185">Reference proteome</keyword>
<dbReference type="EMBL" id="JMQM01000001">
    <property type="protein sequence ID" value="KFB11052.1"/>
    <property type="molecule type" value="Genomic_DNA"/>
</dbReference>
<evidence type="ECO:0000313" key="1">
    <source>
        <dbReference type="EMBL" id="KFB11052.1"/>
    </source>
</evidence>
<dbReference type="AlphaFoldDB" id="A0A084UDL6"/>
<gene>
    <name evidence="1" type="ORF">EL18_02094</name>
</gene>
<evidence type="ECO:0000313" key="2">
    <source>
        <dbReference type="Proteomes" id="UP000053675"/>
    </source>
</evidence>
<accession>A0A084UDL6</accession>
<proteinExistence type="predicted"/>
<dbReference type="STRING" id="472175.EL18_02094"/>
<organism evidence="1 2">
    <name type="scientific">Nitratireductor basaltis</name>
    <dbReference type="NCBI Taxonomy" id="472175"/>
    <lineage>
        <taxon>Bacteria</taxon>
        <taxon>Pseudomonadati</taxon>
        <taxon>Pseudomonadota</taxon>
        <taxon>Alphaproteobacteria</taxon>
        <taxon>Hyphomicrobiales</taxon>
        <taxon>Phyllobacteriaceae</taxon>
        <taxon>Nitratireductor</taxon>
    </lineage>
</organism>
<dbReference type="RefSeq" id="WP_036482558.1">
    <property type="nucleotide sequence ID" value="NZ_JMQM01000001.1"/>
</dbReference>
<dbReference type="OrthoDB" id="8421265at2"/>
<name>A0A084UDL6_9HYPH</name>
<dbReference type="Proteomes" id="UP000053675">
    <property type="component" value="Unassembled WGS sequence"/>
</dbReference>